<name>A0A382Q927_9ZZZZ</name>
<protein>
    <recommendedName>
        <fullName evidence="2">Aspartyl/glutamyl-tRNA(Asn/Gln) amidotransferase subunit C</fullName>
    </recommendedName>
</protein>
<evidence type="ECO:0008006" key="2">
    <source>
        <dbReference type="Google" id="ProtNLM"/>
    </source>
</evidence>
<evidence type="ECO:0000313" key="1">
    <source>
        <dbReference type="EMBL" id="SVC80751.1"/>
    </source>
</evidence>
<sequence>MPDLSFDEVRVLAKASSLEVSEEDLVEVTHRLNVIISGIENFSHPDLDKVDPVPFRPLDEVDS</sequence>
<accession>A0A382Q927</accession>
<dbReference type="SUPFAM" id="SSF141000">
    <property type="entry name" value="Glu-tRNAGln amidotransferase C subunit"/>
    <property type="match status" value="1"/>
</dbReference>
<dbReference type="EMBL" id="UINC01112077">
    <property type="protein sequence ID" value="SVC80751.1"/>
    <property type="molecule type" value="Genomic_DNA"/>
</dbReference>
<gene>
    <name evidence="1" type="ORF">METZ01_LOCUS333605</name>
</gene>
<proteinExistence type="predicted"/>
<dbReference type="AlphaFoldDB" id="A0A382Q927"/>
<dbReference type="GO" id="GO:0006450">
    <property type="term" value="P:regulation of translational fidelity"/>
    <property type="evidence" value="ECO:0007669"/>
    <property type="project" value="InterPro"/>
</dbReference>
<organism evidence="1">
    <name type="scientific">marine metagenome</name>
    <dbReference type="NCBI Taxonomy" id="408172"/>
    <lineage>
        <taxon>unclassified sequences</taxon>
        <taxon>metagenomes</taxon>
        <taxon>ecological metagenomes</taxon>
    </lineage>
</organism>
<dbReference type="InterPro" id="IPR036113">
    <property type="entry name" value="Asp/Glu-ADT_sf_sub_c"/>
</dbReference>
<reference evidence="1" key="1">
    <citation type="submission" date="2018-05" db="EMBL/GenBank/DDBJ databases">
        <authorList>
            <person name="Lanie J.A."/>
            <person name="Ng W.-L."/>
            <person name="Kazmierczak K.M."/>
            <person name="Andrzejewski T.M."/>
            <person name="Davidsen T.M."/>
            <person name="Wayne K.J."/>
            <person name="Tettelin H."/>
            <person name="Glass J.I."/>
            <person name="Rusch D."/>
            <person name="Podicherti R."/>
            <person name="Tsui H.-C.T."/>
            <person name="Winkler M.E."/>
        </authorList>
    </citation>
    <scope>NUCLEOTIDE SEQUENCE</scope>
</reference>